<name>A0A081BUU0_VECG1</name>
<dbReference type="PANTHER" id="PTHR43649">
    <property type="entry name" value="ARABINOSE-BINDING PROTEIN-RELATED"/>
    <property type="match status" value="1"/>
</dbReference>
<dbReference type="AlphaFoldDB" id="A0A081BUU0"/>
<dbReference type="SUPFAM" id="SSF53850">
    <property type="entry name" value="Periplasmic binding protein-like II"/>
    <property type="match status" value="1"/>
</dbReference>
<keyword evidence="1" id="KW-0732">Signal</keyword>
<dbReference type="Pfam" id="PF13416">
    <property type="entry name" value="SBP_bac_8"/>
    <property type="match status" value="1"/>
</dbReference>
<organism evidence="2">
    <name type="scientific">Vecturithrix granuli</name>
    <dbReference type="NCBI Taxonomy" id="1499967"/>
    <lineage>
        <taxon>Bacteria</taxon>
        <taxon>Candidatus Moduliflexota</taxon>
        <taxon>Candidatus Vecturitrichia</taxon>
        <taxon>Candidatus Vecturitrichales</taxon>
        <taxon>Candidatus Vecturitrichaceae</taxon>
        <taxon>Candidatus Vecturithrix</taxon>
    </lineage>
</organism>
<dbReference type="STRING" id="1499967.U27_03057"/>
<dbReference type="CDD" id="cd13585">
    <property type="entry name" value="PBP2_TMBP_like"/>
    <property type="match status" value="1"/>
</dbReference>
<feature type="chain" id="PRO_5001755309" evidence="1">
    <location>
        <begin position="25"/>
        <end position="426"/>
    </location>
</feature>
<dbReference type="InterPro" id="IPR050490">
    <property type="entry name" value="Bact_solute-bd_prot1"/>
</dbReference>
<evidence type="ECO:0000256" key="1">
    <source>
        <dbReference type="SAM" id="SignalP"/>
    </source>
</evidence>
<dbReference type="Proteomes" id="UP000030661">
    <property type="component" value="Unassembled WGS sequence"/>
</dbReference>
<evidence type="ECO:0000313" key="2">
    <source>
        <dbReference type="EMBL" id="GAK56095.1"/>
    </source>
</evidence>
<dbReference type="InterPro" id="IPR006059">
    <property type="entry name" value="SBP"/>
</dbReference>
<dbReference type="EMBL" id="DF820464">
    <property type="protein sequence ID" value="GAK56095.1"/>
    <property type="molecule type" value="Genomic_DNA"/>
</dbReference>
<reference evidence="2" key="1">
    <citation type="journal article" date="2015" name="PeerJ">
        <title>First genomic representation of candidate bacterial phylum KSB3 points to enhanced environmental sensing as a trigger of wastewater bulking.</title>
        <authorList>
            <person name="Sekiguchi Y."/>
            <person name="Ohashi A."/>
            <person name="Parks D.H."/>
            <person name="Yamauchi T."/>
            <person name="Tyson G.W."/>
            <person name="Hugenholtz P."/>
        </authorList>
    </citation>
    <scope>NUCLEOTIDE SEQUENCE [LARGE SCALE GENOMIC DNA]</scope>
</reference>
<dbReference type="eggNOG" id="COG1653">
    <property type="taxonomic scope" value="Bacteria"/>
</dbReference>
<dbReference type="PANTHER" id="PTHR43649:SF12">
    <property type="entry name" value="DIACETYLCHITOBIOSE BINDING PROTEIN DASA"/>
    <property type="match status" value="1"/>
</dbReference>
<evidence type="ECO:0000313" key="3">
    <source>
        <dbReference type="Proteomes" id="UP000030661"/>
    </source>
</evidence>
<dbReference type="Gene3D" id="3.40.190.10">
    <property type="entry name" value="Periplasmic binding protein-like II"/>
    <property type="match status" value="1"/>
</dbReference>
<sequence>MKNIGFIALLIVMATTFMFTSVFAAEVTITLMRDAAEMPDEVIQDFEQKNPGITVNIVENDPAKLMTMIAGGTAPDVFRINGIGSPYWVRKGLLLDITPYLEKSIDMDDLYPVNGMFRWDGQTQGKGPYYGMVKDWNLDYMYFYNKDAMAEAGVTPPSDDVPLTFQEFTDMITKLVVYKDGKAERYGFGYTDDEFNGYFMYLLASKGKFLFKENGTKLNIEDPDVRALFKWWFDMAKTHHAMHNPLDPAPDWDGPLFQAGRVALQWDGYWFGPIINEGGKIPPDRFGFAPAPIYGDKRVNATGGGTGYVIYSQTKNLEAAWKFYEYYMLGDEALARAKSGWGLPARKSLMQYVPQETPFDKYRLEQVQKELPYQIILQFTPYLRDSTLVSVYNQQMEPALKDQVDFDTALNNLAQQIDAMIERELQ</sequence>
<protein>
    <submittedName>
        <fullName evidence="2">Extracellular solute-binding protein family 1</fullName>
    </submittedName>
</protein>
<proteinExistence type="predicted"/>
<gene>
    <name evidence="2" type="ORF">U27_03057</name>
</gene>
<feature type="signal peptide" evidence="1">
    <location>
        <begin position="1"/>
        <end position="24"/>
    </location>
</feature>
<dbReference type="HOGENOM" id="CLU_031285_10_5_0"/>
<keyword evidence="3" id="KW-1185">Reference proteome</keyword>
<accession>A0A081BUU0</accession>